<evidence type="ECO:0000313" key="2">
    <source>
        <dbReference type="Proteomes" id="UP001371456"/>
    </source>
</evidence>
<proteinExistence type="predicted"/>
<keyword evidence="2" id="KW-1185">Reference proteome</keyword>
<protein>
    <submittedName>
        <fullName evidence="1">Uncharacterized protein</fullName>
    </submittedName>
</protein>
<reference evidence="1 2" key="1">
    <citation type="submission" date="2024-02" db="EMBL/GenBank/DDBJ databases">
        <title>de novo genome assembly of Solanum bulbocastanum strain 11H21.</title>
        <authorList>
            <person name="Hosaka A.J."/>
        </authorList>
    </citation>
    <scope>NUCLEOTIDE SEQUENCE [LARGE SCALE GENOMIC DNA]</scope>
    <source>
        <tissue evidence="1">Young leaves</tissue>
    </source>
</reference>
<gene>
    <name evidence="1" type="ORF">RDI58_025815</name>
</gene>
<dbReference type="Proteomes" id="UP001371456">
    <property type="component" value="Unassembled WGS sequence"/>
</dbReference>
<organism evidence="1 2">
    <name type="scientific">Solanum bulbocastanum</name>
    <name type="common">Wild potato</name>
    <dbReference type="NCBI Taxonomy" id="147425"/>
    <lineage>
        <taxon>Eukaryota</taxon>
        <taxon>Viridiplantae</taxon>
        <taxon>Streptophyta</taxon>
        <taxon>Embryophyta</taxon>
        <taxon>Tracheophyta</taxon>
        <taxon>Spermatophyta</taxon>
        <taxon>Magnoliopsida</taxon>
        <taxon>eudicotyledons</taxon>
        <taxon>Gunneridae</taxon>
        <taxon>Pentapetalae</taxon>
        <taxon>asterids</taxon>
        <taxon>lamiids</taxon>
        <taxon>Solanales</taxon>
        <taxon>Solanaceae</taxon>
        <taxon>Solanoideae</taxon>
        <taxon>Solaneae</taxon>
        <taxon>Solanum</taxon>
    </lineage>
</organism>
<name>A0AAN8Y4R1_SOLBU</name>
<comment type="caution">
    <text evidence="1">The sequence shown here is derived from an EMBL/GenBank/DDBJ whole genome shotgun (WGS) entry which is preliminary data.</text>
</comment>
<dbReference type="AlphaFoldDB" id="A0AAN8Y4R1"/>
<sequence length="20" mass="2106">MVICMCAFHQVADASPTPGQ</sequence>
<dbReference type="EMBL" id="JBANQN010000010">
    <property type="protein sequence ID" value="KAK6779097.1"/>
    <property type="molecule type" value="Genomic_DNA"/>
</dbReference>
<accession>A0AAN8Y4R1</accession>
<evidence type="ECO:0000313" key="1">
    <source>
        <dbReference type="EMBL" id="KAK6779097.1"/>
    </source>
</evidence>